<evidence type="ECO:0000313" key="2">
    <source>
        <dbReference type="EMBL" id="VAX33952.1"/>
    </source>
</evidence>
<proteinExistence type="predicted"/>
<feature type="non-terminal residue" evidence="2">
    <location>
        <position position="25"/>
    </location>
</feature>
<sequence length="25" mass="2792">MINLMIPESGDKKPQTRKGSDMIDS</sequence>
<feature type="compositionally biased region" description="Basic and acidic residues" evidence="1">
    <location>
        <begin position="9"/>
        <end position="25"/>
    </location>
</feature>
<dbReference type="AlphaFoldDB" id="A0A3B1CZQ3"/>
<protein>
    <submittedName>
        <fullName evidence="2">Uncharacterized protein</fullName>
    </submittedName>
</protein>
<dbReference type="EMBL" id="UOGI01000224">
    <property type="protein sequence ID" value="VAX33952.1"/>
    <property type="molecule type" value="Genomic_DNA"/>
</dbReference>
<reference evidence="2" key="1">
    <citation type="submission" date="2018-06" db="EMBL/GenBank/DDBJ databases">
        <authorList>
            <person name="Zhirakovskaya E."/>
        </authorList>
    </citation>
    <scope>NUCLEOTIDE SEQUENCE</scope>
</reference>
<evidence type="ECO:0000256" key="1">
    <source>
        <dbReference type="SAM" id="MobiDB-lite"/>
    </source>
</evidence>
<gene>
    <name evidence="2" type="ORF">MNBD_NITROSPIRAE03-1992</name>
</gene>
<feature type="region of interest" description="Disordered" evidence="1">
    <location>
        <begin position="1"/>
        <end position="25"/>
    </location>
</feature>
<organism evidence="2">
    <name type="scientific">hydrothermal vent metagenome</name>
    <dbReference type="NCBI Taxonomy" id="652676"/>
    <lineage>
        <taxon>unclassified sequences</taxon>
        <taxon>metagenomes</taxon>
        <taxon>ecological metagenomes</taxon>
    </lineage>
</organism>
<accession>A0A3B1CZQ3</accession>
<name>A0A3B1CZQ3_9ZZZZ</name>